<keyword evidence="4" id="KW-0812">Transmembrane</keyword>
<evidence type="ECO:0000256" key="7">
    <source>
        <dbReference type="ARBA" id="ARBA00023237"/>
    </source>
</evidence>
<keyword evidence="7" id="KW-0998">Cell outer membrane</keyword>
<evidence type="ECO:0000256" key="4">
    <source>
        <dbReference type="ARBA" id="ARBA00022692"/>
    </source>
</evidence>
<evidence type="ECO:0000256" key="1">
    <source>
        <dbReference type="ARBA" id="ARBA00004571"/>
    </source>
</evidence>
<keyword evidence="9" id="KW-1185">Reference proteome</keyword>
<accession>A0ABV3UC37</accession>
<dbReference type="PANTHER" id="PTHR35093">
    <property type="entry name" value="OUTER MEMBRANE PROTEIN NMB0088-RELATED"/>
    <property type="match status" value="1"/>
</dbReference>
<dbReference type="InterPro" id="IPR005017">
    <property type="entry name" value="OMPP1/FadL/TodX"/>
</dbReference>
<name>A0ABV3UC37_9GAMM</name>
<keyword evidence="5" id="KW-0732">Signal</keyword>
<comment type="similarity">
    <text evidence="2">Belongs to the OmpP1/FadL family.</text>
</comment>
<evidence type="ECO:0000256" key="3">
    <source>
        <dbReference type="ARBA" id="ARBA00022452"/>
    </source>
</evidence>
<dbReference type="PANTHER" id="PTHR35093:SF8">
    <property type="entry name" value="OUTER MEMBRANE PROTEIN NMB0088-RELATED"/>
    <property type="match status" value="1"/>
</dbReference>
<gene>
    <name evidence="8" type="ORF">AB4876_17360</name>
</gene>
<comment type="subcellular location">
    <subcellularLocation>
        <location evidence="1">Cell outer membrane</location>
        <topology evidence="1">Multi-pass membrane protein</topology>
    </subcellularLocation>
</comment>
<proteinExistence type="inferred from homology"/>
<comment type="caution">
    <text evidence="8">The sequence shown here is derived from an EMBL/GenBank/DDBJ whole genome shotgun (WGS) entry which is preliminary data.</text>
</comment>
<sequence length="432" mass="46646">MRAPLKSHITHNIRCRVMVLLAATLPIQSWAGIGILPLSFGYDSISMASTDMGFSSDPLSINNNTAGIAKSKKSELTFILEPLAMPLVRHADSLGNDQRTNNDRPLLISGAWISPIKSHPDITAGLGVFAQGGVGFGYQDLNTVFGNKDDISATFGVFRIAPAIAWKLTERLRIGLSASINYSKAEQELFPNTSDASSGFAGLDISDLSGVSYAWRAGVQYDLSNTVTIGLAYGSATELVLDDGNAMVNFEAMGLGRVKYNFAQIDGLSLPSELGIGFAWHITPQLSIGSDLNWYRWSQALGEVTTQLSNPQTNGAPSNITIKGDFGGHDQFSTSVGAQYQINDRTQISGGINHVGNLVKHGYESPLNNLITDWNITAGIKHKYSPHWTSSLAYTYIPTVETEYTNTQLPLGSDAKETFGGYSVAFGLSYQW</sequence>
<organism evidence="8 9">
    <name type="scientific">Zhongshania guokunii</name>
    <dbReference type="NCBI Taxonomy" id="641783"/>
    <lineage>
        <taxon>Bacteria</taxon>
        <taxon>Pseudomonadati</taxon>
        <taxon>Pseudomonadota</taxon>
        <taxon>Gammaproteobacteria</taxon>
        <taxon>Cellvibrionales</taxon>
        <taxon>Spongiibacteraceae</taxon>
        <taxon>Zhongshania</taxon>
    </lineage>
</organism>
<evidence type="ECO:0000256" key="5">
    <source>
        <dbReference type="ARBA" id="ARBA00022729"/>
    </source>
</evidence>
<dbReference type="RefSeq" id="WP_368383001.1">
    <property type="nucleotide sequence ID" value="NZ_JBFRYA010000020.1"/>
</dbReference>
<dbReference type="EMBL" id="JBFRYA010000020">
    <property type="protein sequence ID" value="MEX1670692.1"/>
    <property type="molecule type" value="Genomic_DNA"/>
</dbReference>
<dbReference type="Gene3D" id="2.40.160.60">
    <property type="entry name" value="Outer membrane protein transport protein (OMPP1/FadL/TodX)"/>
    <property type="match status" value="1"/>
</dbReference>
<protein>
    <submittedName>
        <fullName evidence="8">OmpP1/FadL family transporter</fullName>
    </submittedName>
</protein>
<evidence type="ECO:0000256" key="2">
    <source>
        <dbReference type="ARBA" id="ARBA00008163"/>
    </source>
</evidence>
<keyword evidence="6" id="KW-0472">Membrane</keyword>
<evidence type="ECO:0000313" key="9">
    <source>
        <dbReference type="Proteomes" id="UP001557485"/>
    </source>
</evidence>
<dbReference type="Proteomes" id="UP001557485">
    <property type="component" value="Unassembled WGS sequence"/>
</dbReference>
<evidence type="ECO:0000256" key="6">
    <source>
        <dbReference type="ARBA" id="ARBA00023136"/>
    </source>
</evidence>
<dbReference type="SUPFAM" id="SSF56935">
    <property type="entry name" value="Porins"/>
    <property type="match status" value="1"/>
</dbReference>
<evidence type="ECO:0000313" key="8">
    <source>
        <dbReference type="EMBL" id="MEX1670692.1"/>
    </source>
</evidence>
<reference evidence="8 9" key="1">
    <citation type="journal article" date="2011" name="Int. J. Syst. Evol. Microbiol.">
        <title>Zhongshania antarctica gen. nov., sp. nov. and Zhongshania guokunii sp. nov., gammaproteobacteria respectively isolated from coastal attached (fast) ice and surface seawater of the Antarctic.</title>
        <authorList>
            <person name="Li H.J."/>
            <person name="Zhang X.Y."/>
            <person name="Chen C.X."/>
            <person name="Zhang Y.J."/>
            <person name="Gao Z.M."/>
            <person name="Yu Y."/>
            <person name="Chen X.L."/>
            <person name="Chen B."/>
            <person name="Zhang Y.Z."/>
        </authorList>
    </citation>
    <scope>NUCLEOTIDE SEQUENCE [LARGE SCALE GENOMIC DNA]</scope>
    <source>
        <strain evidence="8 9">ZS6-22T</strain>
    </source>
</reference>
<keyword evidence="3" id="KW-1134">Transmembrane beta strand</keyword>
<dbReference type="Pfam" id="PF03349">
    <property type="entry name" value="Toluene_X"/>
    <property type="match status" value="1"/>
</dbReference>